<feature type="region of interest" description="Disordered" evidence="1">
    <location>
        <begin position="408"/>
        <end position="431"/>
    </location>
</feature>
<feature type="compositionally biased region" description="Low complexity" evidence="1">
    <location>
        <begin position="67"/>
        <end position="84"/>
    </location>
</feature>
<feature type="region of interest" description="Disordered" evidence="1">
    <location>
        <begin position="40"/>
        <end position="84"/>
    </location>
</feature>
<comment type="caution">
    <text evidence="2">The sequence shown here is derived from an EMBL/GenBank/DDBJ whole genome shotgun (WGS) entry which is preliminary data.</text>
</comment>
<name>A0A9P8W5U4_9HYPO</name>
<evidence type="ECO:0000313" key="2">
    <source>
        <dbReference type="EMBL" id="KAH6891136.1"/>
    </source>
</evidence>
<gene>
    <name evidence="2" type="ORF">B0T10DRAFT_547492</name>
</gene>
<dbReference type="Proteomes" id="UP000777438">
    <property type="component" value="Unassembled WGS sequence"/>
</dbReference>
<dbReference type="EMBL" id="JAGPYM010000008">
    <property type="protein sequence ID" value="KAH6891136.1"/>
    <property type="molecule type" value="Genomic_DNA"/>
</dbReference>
<dbReference type="OrthoDB" id="3903267at2759"/>
<feature type="compositionally biased region" description="Pro residues" evidence="1">
    <location>
        <begin position="411"/>
        <end position="422"/>
    </location>
</feature>
<protein>
    <submittedName>
        <fullName evidence="2">Uncharacterized protein</fullName>
    </submittedName>
</protein>
<reference evidence="2 3" key="1">
    <citation type="journal article" date="2021" name="Nat. Commun.">
        <title>Genetic determinants of endophytism in the Arabidopsis root mycobiome.</title>
        <authorList>
            <person name="Mesny F."/>
            <person name="Miyauchi S."/>
            <person name="Thiergart T."/>
            <person name="Pickel B."/>
            <person name="Atanasova L."/>
            <person name="Karlsson M."/>
            <person name="Huettel B."/>
            <person name="Barry K.W."/>
            <person name="Haridas S."/>
            <person name="Chen C."/>
            <person name="Bauer D."/>
            <person name="Andreopoulos W."/>
            <person name="Pangilinan J."/>
            <person name="LaButti K."/>
            <person name="Riley R."/>
            <person name="Lipzen A."/>
            <person name="Clum A."/>
            <person name="Drula E."/>
            <person name="Henrissat B."/>
            <person name="Kohler A."/>
            <person name="Grigoriev I.V."/>
            <person name="Martin F.M."/>
            <person name="Hacquard S."/>
        </authorList>
    </citation>
    <scope>NUCLEOTIDE SEQUENCE [LARGE SCALE GENOMIC DNA]</scope>
    <source>
        <strain evidence="2 3">MPI-CAGE-CH-0241</strain>
    </source>
</reference>
<evidence type="ECO:0000313" key="3">
    <source>
        <dbReference type="Proteomes" id="UP000777438"/>
    </source>
</evidence>
<accession>A0A9P8W5U4</accession>
<organism evidence="2 3">
    <name type="scientific">Thelonectria olida</name>
    <dbReference type="NCBI Taxonomy" id="1576542"/>
    <lineage>
        <taxon>Eukaryota</taxon>
        <taxon>Fungi</taxon>
        <taxon>Dikarya</taxon>
        <taxon>Ascomycota</taxon>
        <taxon>Pezizomycotina</taxon>
        <taxon>Sordariomycetes</taxon>
        <taxon>Hypocreomycetidae</taxon>
        <taxon>Hypocreales</taxon>
        <taxon>Nectriaceae</taxon>
        <taxon>Thelonectria</taxon>
    </lineage>
</organism>
<sequence length="442" mass="47765">MQSSSHFPMLSASCYHDSSSMSPMNPRFFSSEICASPLGISAPTSSSSSTSCTRLTPPTSPGSYAHASTAPTSPGHSPAASSAPASPRACSSIVFGEDDVYPTNAVPVMAASLWHAREAVEMPTTTTSPKDAQAVVADYEALKELRLRRGCMTGEPPEAYNKFRVEISRKIEARDGAGDDSGTEEEAARRVDSYLRLVGQEHHFFDKANTPVSQHRSGVDMDQFDHADVGENLCNIVEHTIEQTMADATGPLRMNIVTLKDQSATLGRQIDMHHRAVDQQSAVNAALVSLVEQQSAANTALMSMIAPQADNLHSTSSQVNLVTNQLATVNDQLEKVDGLVRSLTDVLANLSPATSPVTASPPTRSYTADDGHQTMLECQQQMLADIQQQSRLLQNMATEVRAGRVVKLPTQPNPRPWTPPTSRPRAEKTKGGVRRMMNKVFH</sequence>
<proteinExistence type="predicted"/>
<evidence type="ECO:0000256" key="1">
    <source>
        <dbReference type="SAM" id="MobiDB-lite"/>
    </source>
</evidence>
<keyword evidence="3" id="KW-1185">Reference proteome</keyword>
<dbReference type="AlphaFoldDB" id="A0A9P8W5U4"/>
<feature type="compositionally biased region" description="Low complexity" evidence="1">
    <location>
        <begin position="40"/>
        <end position="57"/>
    </location>
</feature>